<evidence type="ECO:0000313" key="13">
    <source>
        <dbReference type="EMBL" id="KAF2076783.1"/>
    </source>
</evidence>
<sequence length="412" mass="46629">MFRYQLNKINVKSIQRCFSTSNRSSSTAKKSLFSDNDDFIGDSGHGHHGHSNRNQFDRKKRNNKFNNNNNNDNDDFMMDGYKRNSNSNSKHNNSSGSRYKNNNEAKFIQEAMKKKYTLVGEGLYGIHPTSIAINSENRSFNALYIQNSLLSKLENISDVNTSSIVRDEDYFKTEDSLNDLDKSFDRYNDKKNIEKIESVLKKAIEFNIPIYSVKKTVLDQFSKDRVHQGIVLDVSPYTLLTIDSLPSQSNKQSPPLWIFLDELWDPKNIGAIVRSCHFFKVDGIVVTNTKSCPITPESSKNSAGAVEEYPIHRAESVIGFIRASKQNGWRIIGTSPDDHENIKSHNLNQFKLDQPTLLLIGNEGFGLKTKMIQECDSLVKIVGGTENVDSLNASASTAVMIYQFINTRPKGK</sequence>
<protein>
    <recommendedName>
        <fullName evidence="9">rRNA methyltransferase 1, mitochondrial</fullName>
    </recommendedName>
</protein>
<dbReference type="InterPro" id="IPR004441">
    <property type="entry name" value="rRNA_MeTrfase_TrmH"/>
</dbReference>
<dbReference type="InterPro" id="IPR047261">
    <property type="entry name" value="MRM1_MeTrfase_dom"/>
</dbReference>
<feature type="domain" description="tRNA/rRNA methyltransferase SpoU type" evidence="11">
    <location>
        <begin position="256"/>
        <end position="402"/>
    </location>
</feature>
<evidence type="ECO:0000256" key="5">
    <source>
        <dbReference type="ARBA" id="ARBA00022679"/>
    </source>
</evidence>
<dbReference type="InterPro" id="IPR029028">
    <property type="entry name" value="Alpha/beta_knot_MTases"/>
</dbReference>
<gene>
    <name evidence="13" type="ORF">CYY_001910</name>
</gene>
<comment type="caution">
    <text evidence="13">The sequence shown here is derived from an EMBL/GenBank/DDBJ whole genome shotgun (WGS) entry which is preliminary data.</text>
</comment>
<feature type="region of interest" description="Disordered" evidence="10">
    <location>
        <begin position="43"/>
        <end position="102"/>
    </location>
</feature>
<evidence type="ECO:0000256" key="3">
    <source>
        <dbReference type="ARBA" id="ARBA00022552"/>
    </source>
</evidence>
<dbReference type="Gene3D" id="3.40.1280.10">
    <property type="match status" value="1"/>
</dbReference>
<evidence type="ECO:0000256" key="9">
    <source>
        <dbReference type="ARBA" id="ARBA00034881"/>
    </source>
</evidence>
<dbReference type="SUPFAM" id="SSF75217">
    <property type="entry name" value="alpha/beta knot"/>
    <property type="match status" value="1"/>
</dbReference>
<dbReference type="GO" id="GO:0016435">
    <property type="term" value="F:rRNA (guanine) methyltransferase activity"/>
    <property type="evidence" value="ECO:0007669"/>
    <property type="project" value="TreeGrafter"/>
</dbReference>
<dbReference type="InterPro" id="IPR047182">
    <property type="entry name" value="MRM1"/>
</dbReference>
<keyword evidence="3" id="KW-0698">rRNA processing</keyword>
<evidence type="ECO:0000313" key="14">
    <source>
        <dbReference type="Proteomes" id="UP000695562"/>
    </source>
</evidence>
<dbReference type="PANTHER" id="PTHR46103:SF1">
    <property type="entry name" value="RRNA METHYLTRANSFERASE 1, MITOCHONDRIAL"/>
    <property type="match status" value="1"/>
</dbReference>
<dbReference type="InterPro" id="IPR001537">
    <property type="entry name" value="SpoU_MeTrfase"/>
</dbReference>
<dbReference type="SUPFAM" id="SSF55315">
    <property type="entry name" value="L30e-like"/>
    <property type="match status" value="1"/>
</dbReference>
<dbReference type="NCBIfam" id="TIGR00186">
    <property type="entry name" value="rRNA_methyl_3"/>
    <property type="match status" value="1"/>
</dbReference>
<dbReference type="EMBL" id="AJWJ01000049">
    <property type="protein sequence ID" value="KAF2076783.1"/>
    <property type="molecule type" value="Genomic_DNA"/>
</dbReference>
<dbReference type="GO" id="GO:0003723">
    <property type="term" value="F:RNA binding"/>
    <property type="evidence" value="ECO:0007669"/>
    <property type="project" value="InterPro"/>
</dbReference>
<keyword evidence="5" id="KW-0808">Transferase</keyword>
<keyword evidence="7" id="KW-0809">Transit peptide</keyword>
<evidence type="ECO:0000256" key="2">
    <source>
        <dbReference type="ARBA" id="ARBA00007228"/>
    </source>
</evidence>
<evidence type="ECO:0000256" key="10">
    <source>
        <dbReference type="SAM" id="MobiDB-lite"/>
    </source>
</evidence>
<evidence type="ECO:0000259" key="12">
    <source>
        <dbReference type="Pfam" id="PF08032"/>
    </source>
</evidence>
<feature type="domain" description="RNA 2-O ribose methyltransferase substrate binding" evidence="12">
    <location>
        <begin position="192"/>
        <end position="238"/>
    </location>
</feature>
<dbReference type="Proteomes" id="UP000695562">
    <property type="component" value="Unassembled WGS sequence"/>
</dbReference>
<keyword evidence="6" id="KW-0949">S-adenosyl-L-methionine</keyword>
<organism evidence="13 14">
    <name type="scientific">Polysphondylium violaceum</name>
    <dbReference type="NCBI Taxonomy" id="133409"/>
    <lineage>
        <taxon>Eukaryota</taxon>
        <taxon>Amoebozoa</taxon>
        <taxon>Evosea</taxon>
        <taxon>Eumycetozoa</taxon>
        <taxon>Dictyostelia</taxon>
        <taxon>Dictyosteliales</taxon>
        <taxon>Dictyosteliaceae</taxon>
        <taxon>Polysphondylium</taxon>
    </lineage>
</organism>
<name>A0A8J4V3G0_9MYCE</name>
<dbReference type="InterPro" id="IPR029064">
    <property type="entry name" value="Ribosomal_eL30-like_sf"/>
</dbReference>
<evidence type="ECO:0000259" key="11">
    <source>
        <dbReference type="Pfam" id="PF00588"/>
    </source>
</evidence>
<feature type="compositionally biased region" description="Low complexity" evidence="10">
    <location>
        <begin position="84"/>
        <end position="97"/>
    </location>
</feature>
<accession>A0A8J4V3G0</accession>
<evidence type="ECO:0000256" key="8">
    <source>
        <dbReference type="ARBA" id="ARBA00023128"/>
    </source>
</evidence>
<evidence type="ECO:0000256" key="1">
    <source>
        <dbReference type="ARBA" id="ARBA00004173"/>
    </source>
</evidence>
<evidence type="ECO:0000256" key="7">
    <source>
        <dbReference type="ARBA" id="ARBA00022946"/>
    </source>
</evidence>
<dbReference type="InterPro" id="IPR029026">
    <property type="entry name" value="tRNA_m1G_MTases_N"/>
</dbReference>
<dbReference type="GO" id="GO:0005739">
    <property type="term" value="C:mitochondrion"/>
    <property type="evidence" value="ECO:0007669"/>
    <property type="project" value="UniProtKB-SubCell"/>
</dbReference>
<comment type="subcellular location">
    <subcellularLocation>
        <location evidence="1">Mitochondrion</location>
    </subcellularLocation>
</comment>
<evidence type="ECO:0000256" key="4">
    <source>
        <dbReference type="ARBA" id="ARBA00022603"/>
    </source>
</evidence>
<keyword evidence="8" id="KW-0496">Mitochondrion</keyword>
<keyword evidence="14" id="KW-1185">Reference proteome</keyword>
<dbReference type="Pfam" id="PF08032">
    <property type="entry name" value="SpoU_sub_bind"/>
    <property type="match status" value="1"/>
</dbReference>
<comment type="similarity">
    <text evidence="2">Belongs to the class IV-like SAM-binding methyltransferase superfamily. RNA methyltransferase TrmH family.</text>
</comment>
<evidence type="ECO:0000256" key="6">
    <source>
        <dbReference type="ARBA" id="ARBA00022691"/>
    </source>
</evidence>
<dbReference type="InterPro" id="IPR013123">
    <property type="entry name" value="SpoU_subst-bd"/>
</dbReference>
<dbReference type="Gene3D" id="3.30.1330.30">
    <property type="match status" value="1"/>
</dbReference>
<dbReference type="CDD" id="cd18105">
    <property type="entry name" value="SpoU-like_MRM1"/>
    <property type="match status" value="1"/>
</dbReference>
<proteinExistence type="inferred from homology"/>
<reference evidence="13" key="1">
    <citation type="submission" date="2020-01" db="EMBL/GenBank/DDBJ databases">
        <title>Development of genomics and gene disruption for Polysphondylium violaceum indicates a role for the polyketide synthase stlB in stalk morphogenesis.</title>
        <authorList>
            <person name="Narita B."/>
            <person name="Kawabe Y."/>
            <person name="Kin K."/>
            <person name="Saito T."/>
            <person name="Gibbs R."/>
            <person name="Kuspa A."/>
            <person name="Muzny D."/>
            <person name="Queller D."/>
            <person name="Richards S."/>
            <person name="Strassman J."/>
            <person name="Sucgang R."/>
            <person name="Worley K."/>
            <person name="Schaap P."/>
        </authorList>
    </citation>
    <scope>NUCLEOTIDE SEQUENCE</scope>
    <source>
        <strain evidence="13">QSvi11</strain>
    </source>
</reference>
<dbReference type="Pfam" id="PF00588">
    <property type="entry name" value="SpoU_methylase"/>
    <property type="match status" value="1"/>
</dbReference>
<dbReference type="PANTHER" id="PTHR46103">
    <property type="entry name" value="RRNA METHYLTRANSFERASE 1, MITOCHONDRIAL"/>
    <property type="match status" value="1"/>
</dbReference>
<dbReference type="AlphaFoldDB" id="A0A8J4V3G0"/>
<dbReference type="OrthoDB" id="270651at2759"/>
<keyword evidence="4" id="KW-0489">Methyltransferase</keyword>